<protein>
    <submittedName>
        <fullName evidence="2">Uncharacterized protein</fullName>
    </submittedName>
</protein>
<sequence length="163" mass="18226">MNWNPLDSGTFTIRYLFDTYSIPVRHRDLTALNDTYILIFIERKFTLGTYAYTPKLLSDPRYHPESNSGEELKNHMVSSPPPHEEEGPTPKTLLGRSPTQTTAAQRRVLWPGWPTGHGGVPARGWFRPTTPTPGRSAHPAARSTNPLSGRAGSAGNRLYSKRE</sequence>
<dbReference type="EMBL" id="ML119157">
    <property type="protein sequence ID" value="RPB08894.1"/>
    <property type="molecule type" value="Genomic_DNA"/>
</dbReference>
<evidence type="ECO:0000313" key="2">
    <source>
        <dbReference type="EMBL" id="RPB08894.1"/>
    </source>
</evidence>
<reference evidence="2 3" key="1">
    <citation type="journal article" date="2018" name="Nat. Ecol. Evol.">
        <title>Pezizomycetes genomes reveal the molecular basis of ectomycorrhizal truffle lifestyle.</title>
        <authorList>
            <person name="Murat C."/>
            <person name="Payen T."/>
            <person name="Noel B."/>
            <person name="Kuo A."/>
            <person name="Morin E."/>
            <person name="Chen J."/>
            <person name="Kohler A."/>
            <person name="Krizsan K."/>
            <person name="Balestrini R."/>
            <person name="Da Silva C."/>
            <person name="Montanini B."/>
            <person name="Hainaut M."/>
            <person name="Levati E."/>
            <person name="Barry K.W."/>
            <person name="Belfiori B."/>
            <person name="Cichocki N."/>
            <person name="Clum A."/>
            <person name="Dockter R.B."/>
            <person name="Fauchery L."/>
            <person name="Guy J."/>
            <person name="Iotti M."/>
            <person name="Le Tacon F."/>
            <person name="Lindquist E.A."/>
            <person name="Lipzen A."/>
            <person name="Malagnac F."/>
            <person name="Mello A."/>
            <person name="Molinier V."/>
            <person name="Miyauchi S."/>
            <person name="Poulain J."/>
            <person name="Riccioni C."/>
            <person name="Rubini A."/>
            <person name="Sitrit Y."/>
            <person name="Splivallo R."/>
            <person name="Traeger S."/>
            <person name="Wang M."/>
            <person name="Zifcakova L."/>
            <person name="Wipf D."/>
            <person name="Zambonelli A."/>
            <person name="Paolocci F."/>
            <person name="Nowrousian M."/>
            <person name="Ottonello S."/>
            <person name="Baldrian P."/>
            <person name="Spatafora J.W."/>
            <person name="Henrissat B."/>
            <person name="Nagy L.G."/>
            <person name="Aury J.M."/>
            <person name="Wincker P."/>
            <person name="Grigoriev I.V."/>
            <person name="Bonfante P."/>
            <person name="Martin F.M."/>
        </authorList>
    </citation>
    <scope>NUCLEOTIDE SEQUENCE [LARGE SCALE GENOMIC DNA]</scope>
    <source>
        <strain evidence="2 3">CCBAS932</strain>
    </source>
</reference>
<dbReference type="AlphaFoldDB" id="A0A3N4KED6"/>
<feature type="compositionally biased region" description="Basic and acidic residues" evidence="1">
    <location>
        <begin position="58"/>
        <end position="74"/>
    </location>
</feature>
<proteinExistence type="predicted"/>
<dbReference type="InParanoid" id="A0A3N4KED6"/>
<organism evidence="2 3">
    <name type="scientific">Morchella conica CCBAS932</name>
    <dbReference type="NCBI Taxonomy" id="1392247"/>
    <lineage>
        <taxon>Eukaryota</taxon>
        <taxon>Fungi</taxon>
        <taxon>Dikarya</taxon>
        <taxon>Ascomycota</taxon>
        <taxon>Pezizomycotina</taxon>
        <taxon>Pezizomycetes</taxon>
        <taxon>Pezizales</taxon>
        <taxon>Morchellaceae</taxon>
        <taxon>Morchella</taxon>
    </lineage>
</organism>
<gene>
    <name evidence="2" type="ORF">P167DRAFT_548488</name>
</gene>
<evidence type="ECO:0000256" key="1">
    <source>
        <dbReference type="SAM" id="MobiDB-lite"/>
    </source>
</evidence>
<dbReference type="Proteomes" id="UP000277580">
    <property type="component" value="Unassembled WGS sequence"/>
</dbReference>
<accession>A0A3N4KED6</accession>
<feature type="region of interest" description="Disordered" evidence="1">
    <location>
        <begin position="58"/>
        <end position="163"/>
    </location>
</feature>
<name>A0A3N4KED6_9PEZI</name>
<keyword evidence="3" id="KW-1185">Reference proteome</keyword>
<evidence type="ECO:0000313" key="3">
    <source>
        <dbReference type="Proteomes" id="UP000277580"/>
    </source>
</evidence>